<dbReference type="Pfam" id="PF02037">
    <property type="entry name" value="SAP"/>
    <property type="match status" value="1"/>
</dbReference>
<dbReference type="GO" id="GO:0006368">
    <property type="term" value="P:transcription elongation by RNA polymerase II"/>
    <property type="evidence" value="ECO:0007669"/>
    <property type="project" value="EnsemblFungi"/>
</dbReference>
<evidence type="ECO:0000256" key="2">
    <source>
        <dbReference type="ARBA" id="ARBA00046328"/>
    </source>
</evidence>
<sequence length="195" mass="21301">MGDYVRQTVVQLKQLLSERGLPTDGLKHALIARLEENDENAKKQAPAATEPEKVEAVPAAVEPEQVAPVVQEPPAVAQETAVEVAVPSGPTTTVSEAAKKETPQQMPPPEQIKKMALDLLNKKLYRAEKFGADETQAAELKRLINRVEKFGLDKQNPLMVELGLVKPKPKPKPKPAQQGKVAKKGGKNRANSKRR</sequence>
<evidence type="ECO:0000256" key="1">
    <source>
        <dbReference type="ARBA" id="ARBA00022553"/>
    </source>
</evidence>
<dbReference type="Pfam" id="PF18592">
    <property type="entry name" value="Tho1_MOS11_C"/>
    <property type="match status" value="1"/>
</dbReference>
<dbReference type="AlphaFoldDB" id="J7S3R2"/>
<dbReference type="Gene3D" id="1.10.720.30">
    <property type="entry name" value="SAP domain"/>
    <property type="match status" value="1"/>
</dbReference>
<dbReference type="GO" id="GO:0003723">
    <property type="term" value="F:RNA binding"/>
    <property type="evidence" value="ECO:0007669"/>
    <property type="project" value="EnsemblFungi"/>
</dbReference>
<keyword evidence="1" id="KW-0597">Phosphoprotein</keyword>
<dbReference type="GO" id="GO:0005634">
    <property type="term" value="C:nucleus"/>
    <property type="evidence" value="ECO:0007669"/>
    <property type="project" value="TreeGrafter"/>
</dbReference>
<dbReference type="InterPro" id="IPR036361">
    <property type="entry name" value="SAP_dom_sf"/>
</dbReference>
<feature type="domain" description="SAP" evidence="4">
    <location>
        <begin position="4"/>
        <end position="38"/>
    </location>
</feature>
<dbReference type="eggNOG" id="ENOG502SARN">
    <property type="taxonomic scope" value="Eukaryota"/>
</dbReference>
<feature type="region of interest" description="Disordered" evidence="3">
    <location>
        <begin position="86"/>
        <end position="111"/>
    </location>
</feature>
<dbReference type="InterPro" id="IPR003034">
    <property type="entry name" value="SAP_dom"/>
</dbReference>
<dbReference type="PROSITE" id="PS50800">
    <property type="entry name" value="SAP"/>
    <property type="match status" value="1"/>
</dbReference>
<evidence type="ECO:0000313" key="5">
    <source>
        <dbReference type="EMBL" id="CCK72772.1"/>
    </source>
</evidence>
<dbReference type="GO" id="GO:0003690">
    <property type="term" value="F:double-stranded DNA binding"/>
    <property type="evidence" value="ECO:0007669"/>
    <property type="project" value="EnsemblFungi"/>
</dbReference>
<keyword evidence="6" id="KW-1185">Reference proteome</keyword>
<dbReference type="EMBL" id="HE978325">
    <property type="protein sequence ID" value="CCK72772.1"/>
    <property type="molecule type" value="Genomic_DNA"/>
</dbReference>
<dbReference type="SUPFAM" id="SSF68906">
    <property type="entry name" value="SAP domain"/>
    <property type="match status" value="1"/>
</dbReference>
<evidence type="ECO:0000313" key="6">
    <source>
        <dbReference type="Proteomes" id="UP000006310"/>
    </source>
</evidence>
<comment type="similarity">
    <text evidence="2">Belongs to the SAP domain-containing ribonucleoprotein family.</text>
</comment>
<feature type="region of interest" description="Disordered" evidence="3">
    <location>
        <begin position="164"/>
        <end position="195"/>
    </location>
</feature>
<dbReference type="GeneID" id="34528545"/>
<reference evidence="5 6" key="1">
    <citation type="journal article" date="2011" name="Proc. Natl. Acad. Sci. U.S.A.">
        <title>Evolutionary erosion of yeast sex chromosomes by mating-type switching accidents.</title>
        <authorList>
            <person name="Gordon J.L."/>
            <person name="Armisen D."/>
            <person name="Proux-Wera E."/>
            <person name="Oheigeartaigh S.S."/>
            <person name="Byrne K.P."/>
            <person name="Wolfe K.H."/>
        </authorList>
    </citation>
    <scope>NUCLEOTIDE SEQUENCE [LARGE SCALE GENOMIC DNA]</scope>
    <source>
        <strain evidence="6">ATCC MYA-139 / BCRC 22969 / CBS 8797 / CCRC 22969 / KCTC 17520 / NBRC 10181 / NCYC 3082</strain>
    </source>
</reference>
<dbReference type="KEGG" id="kng:KNAG_0L01520"/>
<dbReference type="Proteomes" id="UP000006310">
    <property type="component" value="Chromosome 12"/>
</dbReference>
<dbReference type="SMART" id="SM00513">
    <property type="entry name" value="SAP"/>
    <property type="match status" value="1"/>
</dbReference>
<dbReference type="PANTHER" id="PTHR46551:SF1">
    <property type="entry name" value="SAP DOMAIN-CONTAINING RIBONUCLEOPROTEIN"/>
    <property type="match status" value="1"/>
</dbReference>
<dbReference type="InterPro" id="IPR052240">
    <property type="entry name" value="SAP_domain_ribonucleoprotein"/>
</dbReference>
<accession>J7S3R2</accession>
<proteinExistence type="inferred from homology"/>
<dbReference type="RefSeq" id="XP_022467016.1">
    <property type="nucleotide sequence ID" value="XM_022610750.1"/>
</dbReference>
<gene>
    <name evidence="5" type="primary">KNAG0L01520</name>
    <name evidence="5" type="ordered locus">KNAG_0L01520</name>
</gene>
<evidence type="ECO:0000256" key="3">
    <source>
        <dbReference type="SAM" id="MobiDB-lite"/>
    </source>
</evidence>
<dbReference type="OMA" id="WSEKDNA"/>
<feature type="compositionally biased region" description="Basic residues" evidence="3">
    <location>
        <begin position="181"/>
        <end position="195"/>
    </location>
</feature>
<dbReference type="GO" id="GO:0003682">
    <property type="term" value="F:chromatin binding"/>
    <property type="evidence" value="ECO:0007669"/>
    <property type="project" value="EnsemblFungi"/>
</dbReference>
<organism evidence="5 6">
    <name type="scientific">Huiozyma naganishii (strain ATCC MYA-139 / BCRC 22969 / CBS 8797 / KCTC 17520 / NBRC 10181 / NCYC 3082 / Yp74L-3)</name>
    <name type="common">Yeast</name>
    <name type="synonym">Kazachstania naganishii</name>
    <dbReference type="NCBI Taxonomy" id="1071383"/>
    <lineage>
        <taxon>Eukaryota</taxon>
        <taxon>Fungi</taxon>
        <taxon>Dikarya</taxon>
        <taxon>Ascomycota</taxon>
        <taxon>Saccharomycotina</taxon>
        <taxon>Saccharomycetes</taxon>
        <taxon>Saccharomycetales</taxon>
        <taxon>Saccharomycetaceae</taxon>
        <taxon>Huiozyma</taxon>
    </lineage>
</organism>
<dbReference type="HOGENOM" id="CLU_088651_1_0_1"/>
<dbReference type="GO" id="GO:0022618">
    <property type="term" value="P:protein-RNA complex assembly"/>
    <property type="evidence" value="ECO:0007669"/>
    <property type="project" value="EnsemblFungi"/>
</dbReference>
<reference evidence="6" key="2">
    <citation type="submission" date="2012-08" db="EMBL/GenBank/DDBJ databases">
        <title>Genome sequence of Kazachstania naganishii.</title>
        <authorList>
            <person name="Gordon J.L."/>
            <person name="Armisen D."/>
            <person name="Proux-Wera E."/>
            <person name="OhEigeartaigh S.S."/>
            <person name="Byrne K.P."/>
            <person name="Wolfe K.H."/>
        </authorList>
    </citation>
    <scope>NUCLEOTIDE SEQUENCE [LARGE SCALE GENOMIC DNA]</scope>
    <source>
        <strain evidence="6">ATCC MYA-139 / BCRC 22969 / CBS 8797 / CCRC 22969 / KCTC 17520 / NBRC 10181 / NCYC 3082</strain>
    </source>
</reference>
<feature type="region of interest" description="Disordered" evidence="3">
    <location>
        <begin position="37"/>
        <end position="60"/>
    </location>
</feature>
<dbReference type="PANTHER" id="PTHR46551">
    <property type="entry name" value="SAP DOMAIN-CONTAINING RIBONUCLEOPROTEIN"/>
    <property type="match status" value="1"/>
</dbReference>
<evidence type="ECO:0000259" key="4">
    <source>
        <dbReference type="PROSITE" id="PS50800"/>
    </source>
</evidence>
<dbReference type="OrthoDB" id="445357at2759"/>
<dbReference type="GO" id="GO:0016973">
    <property type="term" value="P:poly(A)+ mRNA export from nucleus"/>
    <property type="evidence" value="ECO:0007669"/>
    <property type="project" value="EnsemblFungi"/>
</dbReference>
<name>J7S3R2_HUIN7</name>
<dbReference type="InterPro" id="IPR040746">
    <property type="entry name" value="THO1_MOS11_C"/>
</dbReference>
<dbReference type="STRING" id="1071383.J7S3R2"/>
<protein>
    <recommendedName>
        <fullName evidence="4">SAP domain-containing protein</fullName>
    </recommendedName>
</protein>